<evidence type="ECO:0000313" key="2">
    <source>
        <dbReference type="Proteomes" id="UP000814033"/>
    </source>
</evidence>
<reference evidence="1" key="2">
    <citation type="journal article" date="2022" name="New Phytol.">
        <title>Evolutionary transition to the ectomycorrhizal habit in the genomes of a hyperdiverse lineage of mushroom-forming fungi.</title>
        <authorList>
            <person name="Looney B."/>
            <person name="Miyauchi S."/>
            <person name="Morin E."/>
            <person name="Drula E."/>
            <person name="Courty P.E."/>
            <person name="Kohler A."/>
            <person name="Kuo A."/>
            <person name="LaButti K."/>
            <person name="Pangilinan J."/>
            <person name="Lipzen A."/>
            <person name="Riley R."/>
            <person name="Andreopoulos W."/>
            <person name="He G."/>
            <person name="Johnson J."/>
            <person name="Nolan M."/>
            <person name="Tritt A."/>
            <person name="Barry K.W."/>
            <person name="Grigoriev I.V."/>
            <person name="Nagy L.G."/>
            <person name="Hibbett D."/>
            <person name="Henrissat B."/>
            <person name="Matheny P.B."/>
            <person name="Labbe J."/>
            <person name="Martin F.M."/>
        </authorList>
    </citation>
    <scope>NUCLEOTIDE SEQUENCE</scope>
    <source>
        <strain evidence="1">FP105234-sp</strain>
    </source>
</reference>
<dbReference type="Proteomes" id="UP000814033">
    <property type="component" value="Unassembled WGS sequence"/>
</dbReference>
<keyword evidence="2" id="KW-1185">Reference proteome</keyword>
<sequence>MSLSRFFHSISHPNLKRGRSADELQLGRAKSPSSGPEAASRRRGPRASTAPGDPGVRSSSALRNSSLPVAGDVIDETTAADGDVASPQTITLPDAHAADKSDPPPGGALTSTLVVVWDQVKKGSKSTPGGSKLINAAEDKVAGALDVKDAYEPLVSAAATVFEDTGIAQHIEDGIDHFFEGMPVFMNALDAVADVHPFIAVAVMAFKTVYTLEVTRRDNEKKVIALYVEMKDMMAVLLQLHDVRDEKLVAPDKTTIEDRLRALVEKTADDIKACSNACDAYCKKKLLAKVFQGPLWDAKLLSFVDLFEKRRTDIEFALSVHTTETLEAMTAKLSTVDASTKQVNAKCVPRLSCLELRHRS</sequence>
<accession>A0ACB8R8D5</accession>
<name>A0ACB8R8D5_9AGAM</name>
<proteinExistence type="predicted"/>
<protein>
    <submittedName>
        <fullName evidence="1">Uncharacterized protein</fullName>
    </submittedName>
</protein>
<comment type="caution">
    <text evidence="1">The sequence shown here is derived from an EMBL/GenBank/DDBJ whole genome shotgun (WGS) entry which is preliminary data.</text>
</comment>
<evidence type="ECO:0000313" key="1">
    <source>
        <dbReference type="EMBL" id="KAI0040172.1"/>
    </source>
</evidence>
<gene>
    <name evidence="1" type="ORF">FA95DRAFT_1550018</name>
</gene>
<reference evidence="1" key="1">
    <citation type="submission" date="2021-02" db="EMBL/GenBank/DDBJ databases">
        <authorList>
            <consortium name="DOE Joint Genome Institute"/>
            <person name="Ahrendt S."/>
            <person name="Looney B.P."/>
            <person name="Miyauchi S."/>
            <person name="Morin E."/>
            <person name="Drula E."/>
            <person name="Courty P.E."/>
            <person name="Chicoki N."/>
            <person name="Fauchery L."/>
            <person name="Kohler A."/>
            <person name="Kuo A."/>
            <person name="Labutti K."/>
            <person name="Pangilinan J."/>
            <person name="Lipzen A."/>
            <person name="Riley R."/>
            <person name="Andreopoulos W."/>
            <person name="He G."/>
            <person name="Johnson J."/>
            <person name="Barry K.W."/>
            <person name="Grigoriev I.V."/>
            <person name="Nagy L."/>
            <person name="Hibbett D."/>
            <person name="Henrissat B."/>
            <person name="Matheny P.B."/>
            <person name="Labbe J."/>
            <person name="Martin F."/>
        </authorList>
    </citation>
    <scope>NUCLEOTIDE SEQUENCE</scope>
    <source>
        <strain evidence="1">FP105234-sp</strain>
    </source>
</reference>
<organism evidence="1 2">
    <name type="scientific">Auriscalpium vulgare</name>
    <dbReference type="NCBI Taxonomy" id="40419"/>
    <lineage>
        <taxon>Eukaryota</taxon>
        <taxon>Fungi</taxon>
        <taxon>Dikarya</taxon>
        <taxon>Basidiomycota</taxon>
        <taxon>Agaricomycotina</taxon>
        <taxon>Agaricomycetes</taxon>
        <taxon>Russulales</taxon>
        <taxon>Auriscalpiaceae</taxon>
        <taxon>Auriscalpium</taxon>
    </lineage>
</organism>
<dbReference type="EMBL" id="MU276221">
    <property type="protein sequence ID" value="KAI0040172.1"/>
    <property type="molecule type" value="Genomic_DNA"/>
</dbReference>